<dbReference type="Proteomes" id="UP000223158">
    <property type="component" value="Segment"/>
</dbReference>
<evidence type="ECO:0000313" key="1">
    <source>
        <dbReference type="EMBL" id="ALY06897.1"/>
    </source>
</evidence>
<name>A0A1I9KKC3_9CAUD</name>
<evidence type="ECO:0000313" key="2">
    <source>
        <dbReference type="Proteomes" id="UP000223158"/>
    </source>
</evidence>
<keyword evidence="2" id="KW-1185">Reference proteome</keyword>
<gene>
    <name evidence="1" type="ORF">SAC12_076</name>
</gene>
<protein>
    <submittedName>
        <fullName evidence="1">Uncharacterized protein</fullName>
    </submittedName>
</protein>
<proteinExistence type="predicted"/>
<sequence length="58" mass="6915">MFQDLSLIRKNNIFSFRFLTFQHWQKYGNLCIQRHPHFQTSLTTVCCVLSSIDVSHVQ</sequence>
<accession>A0A1I9KKC3</accession>
<reference evidence="1 2" key="1">
    <citation type="submission" date="2015-11" db="EMBL/GenBank/DDBJ databases">
        <title>Lactobacillus brevis bacteriophage SA-C12: a mosaic Myoviridae member.</title>
        <authorList>
            <person name="Mahony J."/>
        </authorList>
    </citation>
    <scope>NUCLEOTIDE SEQUENCE [LARGE SCALE GENOMIC DNA]</scope>
</reference>
<dbReference type="EMBL" id="KU052488">
    <property type="protein sequence ID" value="ALY06897.1"/>
    <property type="molecule type" value="Genomic_DNA"/>
</dbReference>
<organism evidence="1 2">
    <name type="scientific">Lactobacillus phage SA-C12</name>
    <dbReference type="NCBI Taxonomy" id="1755697"/>
    <lineage>
        <taxon>Viruses</taxon>
        <taxon>Duplodnaviria</taxon>
        <taxon>Heunggongvirae</taxon>
        <taxon>Uroviricota</taxon>
        <taxon>Caudoviricetes</taxon>
        <taxon>Tybeckvirinae</taxon>
        <taxon>Lenusvirus</taxon>
        <taxon>Lenusvirus SAC12</taxon>
    </lineage>
</organism>